<dbReference type="EMBL" id="CP042469">
    <property type="protein sequence ID" value="QOX64425.1"/>
    <property type="molecule type" value="Genomic_DNA"/>
</dbReference>
<keyword evidence="2" id="KW-1185">Reference proteome</keyword>
<reference evidence="1" key="1">
    <citation type="submission" date="2019-08" db="EMBL/GenBank/DDBJ databases">
        <title>Genome sequence of Clostridiales bacterium MT110.</title>
        <authorList>
            <person name="Cao J."/>
        </authorList>
    </citation>
    <scope>NUCLEOTIDE SEQUENCE</scope>
    <source>
        <strain evidence="1">MT110</strain>
    </source>
</reference>
<proteinExistence type="predicted"/>
<name>A0ACD1AE43_9FIRM</name>
<sequence length="581" mass="60663">MKRLKRIAIAASFFLVLCAQGVSAANQQIEDMPSNWAKAAVEQAVEERWLTPYNGRVYPDRALTRAEMAAIVGRIFGASSKGDVSMYSDVPGSKWYSGDMAKAVQMGAFQGEGDKLYPERNISRQEAFTVISRILELKNSGSAEFLKGFTDRPAISQWASESIASLAESGYIKGSGAMLRPNDEITRAEFAQLMSNITGTHLSESGEHTGNYAGNLVISAPGATLKNSVISGDLILSDGVGTGNIMLDHVTVEGRLVIRGGGKDTVKLVSSKVKGDVIINNRNNAVRILADEETGLQNVLVINQVILGADIANLTVFDQAAIIIQSGKVTTLEVVPAAVGTKITVESGAAVNSVIVSAKNTELSGKGQVENVAAKADNLSVNTPGTKVTAAADVSGVRAGGISVEAGKTAVIDKSGMGIVTEKKSGSGGGSTNAGGNEPGGNDPGGNEPGGNEPGGNEPGGNEPGGNEPGGNEPAETPTAKDWVDLRTTGIVKVDFASYATVALNLKEMKAKNPAEYDYYINGMKLSGTEDVSVVMNSADGKLLVVKMLLPDNGTTQILKLVKDKEYMLIQLNDIGASVKQ</sequence>
<evidence type="ECO:0000313" key="2">
    <source>
        <dbReference type="Proteomes" id="UP000594014"/>
    </source>
</evidence>
<gene>
    <name evidence="1" type="ORF">FRZ06_14275</name>
</gene>
<evidence type="ECO:0000313" key="1">
    <source>
        <dbReference type="EMBL" id="QOX64425.1"/>
    </source>
</evidence>
<organism evidence="1 2">
    <name type="scientific">Anoxybacterium hadale</name>
    <dbReference type="NCBI Taxonomy" id="3408580"/>
    <lineage>
        <taxon>Bacteria</taxon>
        <taxon>Bacillati</taxon>
        <taxon>Bacillota</taxon>
        <taxon>Clostridia</taxon>
        <taxon>Peptostreptococcales</taxon>
        <taxon>Anaerovoracaceae</taxon>
        <taxon>Anoxybacterium</taxon>
    </lineage>
</organism>
<accession>A0ACD1AE43</accession>
<protein>
    <submittedName>
        <fullName evidence="1">Uncharacterized protein</fullName>
    </submittedName>
</protein>
<dbReference type="Proteomes" id="UP000594014">
    <property type="component" value="Chromosome"/>
</dbReference>